<organism evidence="10 11">
    <name type="scientific">Robertmurraya beringensis</name>
    <dbReference type="NCBI Taxonomy" id="641660"/>
    <lineage>
        <taxon>Bacteria</taxon>
        <taxon>Bacillati</taxon>
        <taxon>Bacillota</taxon>
        <taxon>Bacilli</taxon>
        <taxon>Bacillales</taxon>
        <taxon>Bacillaceae</taxon>
        <taxon>Robertmurraya</taxon>
    </lineage>
</organism>
<dbReference type="CDD" id="cd06225">
    <property type="entry name" value="HAMP"/>
    <property type="match status" value="1"/>
</dbReference>
<protein>
    <submittedName>
        <fullName evidence="10">Methyl-accepting chemotaxis protein</fullName>
    </submittedName>
</protein>
<dbReference type="PANTHER" id="PTHR32089">
    <property type="entry name" value="METHYL-ACCEPTING CHEMOTAXIS PROTEIN MCPB"/>
    <property type="match status" value="1"/>
</dbReference>
<feature type="transmembrane region" description="Helical" evidence="7">
    <location>
        <begin position="54"/>
        <end position="76"/>
    </location>
</feature>
<evidence type="ECO:0000256" key="3">
    <source>
        <dbReference type="ARBA" id="ARBA00023136"/>
    </source>
</evidence>
<evidence type="ECO:0000256" key="5">
    <source>
        <dbReference type="ARBA" id="ARBA00029447"/>
    </source>
</evidence>
<keyword evidence="3 7" id="KW-0472">Membrane</keyword>
<dbReference type="PROSITE" id="PS50111">
    <property type="entry name" value="CHEMOTAXIS_TRANSDUC_2"/>
    <property type="match status" value="1"/>
</dbReference>
<evidence type="ECO:0000256" key="2">
    <source>
        <dbReference type="ARBA" id="ARBA00022475"/>
    </source>
</evidence>
<dbReference type="EMBL" id="JBHLUU010000032">
    <property type="protein sequence ID" value="MFC0475849.1"/>
    <property type="molecule type" value="Genomic_DNA"/>
</dbReference>
<keyword evidence="7" id="KW-1133">Transmembrane helix</keyword>
<feature type="transmembrane region" description="Helical" evidence="7">
    <location>
        <begin position="15"/>
        <end position="34"/>
    </location>
</feature>
<comment type="subcellular location">
    <subcellularLocation>
        <location evidence="1">Cell membrane</location>
    </subcellularLocation>
</comment>
<comment type="caution">
    <text evidence="10">The sequence shown here is derived from an EMBL/GenBank/DDBJ whole genome shotgun (WGS) entry which is preliminary data.</text>
</comment>
<reference evidence="10 11" key="1">
    <citation type="submission" date="2024-09" db="EMBL/GenBank/DDBJ databases">
        <authorList>
            <person name="Sun Q."/>
            <person name="Mori K."/>
        </authorList>
    </citation>
    <scope>NUCLEOTIDE SEQUENCE [LARGE SCALE GENOMIC DNA]</scope>
    <source>
        <strain evidence="10 11">CGMCC 1.9126</strain>
    </source>
</reference>
<dbReference type="PANTHER" id="PTHR32089:SF112">
    <property type="entry name" value="LYSOZYME-LIKE PROTEIN-RELATED"/>
    <property type="match status" value="1"/>
</dbReference>
<keyword evidence="4 6" id="KW-0807">Transducer</keyword>
<keyword evidence="2" id="KW-1003">Cell membrane</keyword>
<feature type="domain" description="HAMP" evidence="9">
    <location>
        <begin position="73"/>
        <end position="126"/>
    </location>
</feature>
<proteinExistence type="inferred from homology"/>
<dbReference type="SMART" id="SM00283">
    <property type="entry name" value="MA"/>
    <property type="match status" value="1"/>
</dbReference>
<dbReference type="SMART" id="SM00304">
    <property type="entry name" value="HAMP"/>
    <property type="match status" value="1"/>
</dbReference>
<dbReference type="SUPFAM" id="SSF58104">
    <property type="entry name" value="Methyl-accepting chemotaxis protein (MCP) signaling domain"/>
    <property type="match status" value="1"/>
</dbReference>
<evidence type="ECO:0000313" key="11">
    <source>
        <dbReference type="Proteomes" id="UP001589738"/>
    </source>
</evidence>
<accession>A0ABV6KR97</accession>
<dbReference type="PROSITE" id="PS50885">
    <property type="entry name" value="HAMP"/>
    <property type="match status" value="1"/>
</dbReference>
<evidence type="ECO:0000259" key="9">
    <source>
        <dbReference type="PROSITE" id="PS50885"/>
    </source>
</evidence>
<dbReference type="Pfam" id="PF00015">
    <property type="entry name" value="MCPsignal"/>
    <property type="match status" value="1"/>
</dbReference>
<evidence type="ECO:0000313" key="10">
    <source>
        <dbReference type="EMBL" id="MFC0475849.1"/>
    </source>
</evidence>
<evidence type="ECO:0000256" key="7">
    <source>
        <dbReference type="SAM" id="Phobius"/>
    </source>
</evidence>
<feature type="domain" description="Methyl-accepting transducer" evidence="8">
    <location>
        <begin position="145"/>
        <end position="381"/>
    </location>
</feature>
<name>A0ABV6KR97_9BACI</name>
<dbReference type="InterPro" id="IPR004089">
    <property type="entry name" value="MCPsignal_dom"/>
</dbReference>
<dbReference type="Gene3D" id="1.10.287.950">
    <property type="entry name" value="Methyl-accepting chemotaxis protein"/>
    <property type="match status" value="1"/>
</dbReference>
<evidence type="ECO:0000256" key="4">
    <source>
        <dbReference type="ARBA" id="ARBA00023224"/>
    </source>
</evidence>
<comment type="similarity">
    <text evidence="5">Belongs to the methyl-accepting chemotaxis (MCP) protein family.</text>
</comment>
<evidence type="ECO:0000256" key="6">
    <source>
        <dbReference type="PROSITE-ProRule" id="PRU00284"/>
    </source>
</evidence>
<dbReference type="InterPro" id="IPR003660">
    <property type="entry name" value="HAMP_dom"/>
</dbReference>
<keyword evidence="7" id="KW-0812">Transmembrane</keyword>
<keyword evidence="11" id="KW-1185">Reference proteome</keyword>
<evidence type="ECO:0000259" key="8">
    <source>
        <dbReference type="PROSITE" id="PS50111"/>
    </source>
</evidence>
<dbReference type="Pfam" id="PF00672">
    <property type="entry name" value="HAMP"/>
    <property type="match status" value="1"/>
</dbReference>
<dbReference type="Proteomes" id="UP001589738">
    <property type="component" value="Unassembled WGS sequence"/>
</dbReference>
<evidence type="ECO:0000256" key="1">
    <source>
        <dbReference type="ARBA" id="ARBA00004236"/>
    </source>
</evidence>
<dbReference type="RefSeq" id="WP_377058183.1">
    <property type="nucleotide sequence ID" value="NZ_JBHLUU010000032.1"/>
</dbReference>
<gene>
    <name evidence="10" type="ORF">ACFFHF_11395</name>
</gene>
<sequence>MGEKRAYKFGLRKKLVLFTTILAVITYTTSAIFIDVLFPMIQDFIGMKKAGFSFITYLMGIIWSGILAFLAAGFIIKPLQKLERVTLKAAHGDIGEDVEISKSDDEIRSLGVAFNHMLFNLRDMVQTIDENFKQTNEKVIAISRESAIASEKADMIDRTVNEISLGAENSAAATQNTASSMDEVTHIAEEVQLTAQQSQKISNEMVEELDESKKVIFSLVSGIQTLAEDNKQSLVSVKKLEENAAQVEQIIQLVGDIAAQTNLLALNASIEAARAGEHGKGFAVVADEVRKLADESAKAVQGISELIQNIQSEVRNVVSQITNQVQTALGQAEKGHATNQAIEEMTRTVVQMASAVEKISTLVDRQMEDIQHTATQSQEVAAIAEETSAGAIEVATAVGQQTEVIEKVERLAHELNDQAVKLKGTITRFKM</sequence>